<organism evidence="2 3">
    <name type="scientific">Trametes pubescens</name>
    <name type="common">White-rot fungus</name>
    <dbReference type="NCBI Taxonomy" id="154538"/>
    <lineage>
        <taxon>Eukaryota</taxon>
        <taxon>Fungi</taxon>
        <taxon>Dikarya</taxon>
        <taxon>Basidiomycota</taxon>
        <taxon>Agaricomycotina</taxon>
        <taxon>Agaricomycetes</taxon>
        <taxon>Polyporales</taxon>
        <taxon>Polyporaceae</taxon>
        <taxon>Trametes</taxon>
    </lineage>
</organism>
<dbReference type="AlphaFoldDB" id="A0A1M2VN11"/>
<comment type="caution">
    <text evidence="2">The sequence shown here is derived from an EMBL/GenBank/DDBJ whole genome shotgun (WGS) entry which is preliminary data.</text>
</comment>
<evidence type="ECO:0000256" key="1">
    <source>
        <dbReference type="SAM" id="Phobius"/>
    </source>
</evidence>
<feature type="transmembrane region" description="Helical" evidence="1">
    <location>
        <begin position="61"/>
        <end position="78"/>
    </location>
</feature>
<dbReference type="OrthoDB" id="2555959at2759"/>
<reference evidence="2 3" key="1">
    <citation type="submission" date="2016-10" db="EMBL/GenBank/DDBJ databases">
        <title>Genome sequence of the basidiomycete white-rot fungus Trametes pubescens.</title>
        <authorList>
            <person name="Makela M.R."/>
            <person name="Granchi Z."/>
            <person name="Peng M."/>
            <person name="De Vries R.P."/>
            <person name="Grigoriev I."/>
            <person name="Riley R."/>
            <person name="Hilden K."/>
        </authorList>
    </citation>
    <scope>NUCLEOTIDE SEQUENCE [LARGE SCALE GENOMIC DNA]</scope>
    <source>
        <strain evidence="2 3">FBCC735</strain>
    </source>
</reference>
<dbReference type="EMBL" id="MNAD01000991">
    <property type="protein sequence ID" value="OJT08995.1"/>
    <property type="molecule type" value="Genomic_DNA"/>
</dbReference>
<gene>
    <name evidence="2" type="ORF">TRAPUB_129</name>
</gene>
<dbReference type="OMA" id="FKFRTKP"/>
<evidence type="ECO:0000313" key="3">
    <source>
        <dbReference type="Proteomes" id="UP000184267"/>
    </source>
</evidence>
<keyword evidence="1" id="KW-0812">Transmembrane</keyword>
<keyword evidence="1" id="KW-1133">Transmembrane helix</keyword>
<keyword evidence="1" id="KW-0472">Membrane</keyword>
<sequence length="106" mass="11667">MSQRPKVPQQPETKYPEFRFRTKPVKERSIWESYAGNAQAVFGIRRRTEDGRPALPARTRLYVSLGITVFAGIGLYASDKLEDIFPAAQSGAAPKTSSQPSSAPPS</sequence>
<name>A0A1M2VN11_TRAPU</name>
<proteinExistence type="predicted"/>
<keyword evidence="3" id="KW-1185">Reference proteome</keyword>
<evidence type="ECO:0000313" key="2">
    <source>
        <dbReference type="EMBL" id="OJT08995.1"/>
    </source>
</evidence>
<dbReference type="Proteomes" id="UP000184267">
    <property type="component" value="Unassembled WGS sequence"/>
</dbReference>
<protein>
    <submittedName>
        <fullName evidence="2">Uncharacterized protein</fullName>
    </submittedName>
</protein>
<accession>A0A1M2VN11</accession>